<dbReference type="Pfam" id="PF18701">
    <property type="entry name" value="DUF5641"/>
    <property type="match status" value="1"/>
</dbReference>
<keyword evidence="4" id="KW-1185">Reference proteome</keyword>
<sequence length="929" mass="106293">MSAEEQLTALKQKLEALETKLNQQTASGSTGSESPQQITVKVPRERKLRRFAGGREDGVLEEWISDAKRAIAGHTESDAIDFLFYHLEGAAKEEVHLRPADDRNSPTAIFKVLRDCFGEGLTGTQALQRFFERKQHDRESVREFSHALMVLLARVERLDEGAVTDKDKLLRDQFLENLRDPQLRRDIKRWVRDHPTKTFQQIRDEVQCWMDEDGSSEKRSAKVREVTEEPTCEEARALPNLQSVVKELVASQKLLAENLQKQQQLLAEHISSQQSTLERQQRSISQLMSHSRNTWQPGCFGNLHKLDPFIDKEGLLRVGGRLRSATSPYEIKHPVIVPKKSHVTTLLIRQFHHGKQHHQGYGMTYNAIRQAGYYIINGRSAVSHIVAKCVTCHRLRGHVQDQKMADLPSERTTPAPPFTYTGMDVFSPFYIKERRKELKRWGLIFTCLSSRAIHLETLNSMTSDSFLNALRCFISRRGKVRELRSNQGTNFVGTKNELVAVLKELDTTPLKEYLSSQDCDWIDFNLNAPKASHMGGIWERQIRTARSVLSALLLKHSTQLDDEALRTFMTEAECIVNCRPLTIENLTDPLTPEPLTPNHLLTLKTQVVLPPPGKFESPDQYSRKRWRRVQYLANQLWLCWQKEYCALLQKRQKWTTPKRCMRKGDVVLVCDNESPRNQWPLAVVSKVFPSGDQLVRKVQITTAKDGERRLSNKGRWSRSVPRPDIKFDITLVESCWAEIDAGKESTPSNSFYLAPVTLAQVFTLFSGLKENKASLTVPNKLIKLAAEQLSAPFTEIYTESISSGEFPEAFKISKVTPIFKSGSVSELVLYELAQPASAVHDYSTREIQELEKRCKELLEELQSAEVRMQDLENESEKAVEDNKQLSEYLHFLEDVMISVSFIYDRDVCIKCTHSPHQMPESCQSKRTAH</sequence>
<accession>A0A2B4SUQ3</accession>
<dbReference type="InterPro" id="IPR036397">
    <property type="entry name" value="RNaseH_sf"/>
</dbReference>
<dbReference type="InterPro" id="IPR012337">
    <property type="entry name" value="RNaseH-like_sf"/>
</dbReference>
<protein>
    <recommendedName>
        <fullName evidence="2">DUF5641 domain-containing protein</fullName>
    </recommendedName>
</protein>
<name>A0A2B4SUQ3_STYPI</name>
<dbReference type="Gene3D" id="1.10.340.70">
    <property type="match status" value="1"/>
</dbReference>
<dbReference type="InterPro" id="IPR040676">
    <property type="entry name" value="DUF5641"/>
</dbReference>
<evidence type="ECO:0000313" key="3">
    <source>
        <dbReference type="EMBL" id="PFX33076.1"/>
    </source>
</evidence>
<comment type="caution">
    <text evidence="3">The sequence shown here is derived from an EMBL/GenBank/DDBJ whole genome shotgun (WGS) entry which is preliminary data.</text>
</comment>
<dbReference type="PANTHER" id="PTHR47331:SF6">
    <property type="entry name" value="DOUBLECORTIN DOMAIN-CONTAINING PROTEIN"/>
    <property type="match status" value="1"/>
</dbReference>
<evidence type="ECO:0000259" key="2">
    <source>
        <dbReference type="Pfam" id="PF18701"/>
    </source>
</evidence>
<feature type="coiled-coil region" evidence="1">
    <location>
        <begin position="840"/>
        <end position="888"/>
    </location>
</feature>
<dbReference type="SUPFAM" id="SSF53098">
    <property type="entry name" value="Ribonuclease H-like"/>
    <property type="match status" value="1"/>
</dbReference>
<dbReference type="OrthoDB" id="10068969at2759"/>
<dbReference type="GO" id="GO:0003676">
    <property type="term" value="F:nucleic acid binding"/>
    <property type="evidence" value="ECO:0007669"/>
    <property type="project" value="InterPro"/>
</dbReference>
<keyword evidence="1" id="KW-0175">Coiled coil</keyword>
<dbReference type="Proteomes" id="UP000225706">
    <property type="component" value="Unassembled WGS sequence"/>
</dbReference>
<reference evidence="4" key="1">
    <citation type="journal article" date="2017" name="bioRxiv">
        <title>Comparative analysis of the genomes of Stylophora pistillata and Acropora digitifera provides evidence for extensive differences between species of corals.</title>
        <authorList>
            <person name="Voolstra C.R."/>
            <person name="Li Y."/>
            <person name="Liew Y.J."/>
            <person name="Baumgarten S."/>
            <person name="Zoccola D."/>
            <person name="Flot J.-F."/>
            <person name="Tambutte S."/>
            <person name="Allemand D."/>
            <person name="Aranda M."/>
        </authorList>
    </citation>
    <scope>NUCLEOTIDE SEQUENCE [LARGE SCALE GENOMIC DNA]</scope>
</reference>
<organism evidence="3 4">
    <name type="scientific">Stylophora pistillata</name>
    <name type="common">Smooth cauliflower coral</name>
    <dbReference type="NCBI Taxonomy" id="50429"/>
    <lineage>
        <taxon>Eukaryota</taxon>
        <taxon>Metazoa</taxon>
        <taxon>Cnidaria</taxon>
        <taxon>Anthozoa</taxon>
        <taxon>Hexacorallia</taxon>
        <taxon>Scleractinia</taxon>
        <taxon>Astrocoeniina</taxon>
        <taxon>Pocilloporidae</taxon>
        <taxon>Stylophora</taxon>
    </lineage>
</organism>
<dbReference type="PANTHER" id="PTHR47331">
    <property type="entry name" value="PHD-TYPE DOMAIN-CONTAINING PROTEIN"/>
    <property type="match status" value="1"/>
</dbReference>
<evidence type="ECO:0000256" key="1">
    <source>
        <dbReference type="SAM" id="Coils"/>
    </source>
</evidence>
<gene>
    <name evidence="3" type="ORF">AWC38_SpisGene2135</name>
</gene>
<dbReference type="EMBL" id="LSMT01000016">
    <property type="protein sequence ID" value="PFX33076.1"/>
    <property type="molecule type" value="Genomic_DNA"/>
</dbReference>
<proteinExistence type="predicted"/>
<dbReference type="STRING" id="50429.A0A2B4SUQ3"/>
<evidence type="ECO:0000313" key="4">
    <source>
        <dbReference type="Proteomes" id="UP000225706"/>
    </source>
</evidence>
<dbReference type="AlphaFoldDB" id="A0A2B4SUQ3"/>
<feature type="domain" description="DUF5641" evidence="2">
    <location>
        <begin position="624"/>
        <end position="709"/>
    </location>
</feature>
<dbReference type="Gene3D" id="3.30.420.10">
    <property type="entry name" value="Ribonuclease H-like superfamily/Ribonuclease H"/>
    <property type="match status" value="1"/>
</dbReference>